<sequence length="57" mass="6527">MYTEQEHAACDRANERSGPPYRFSGSLQRHRLPETYSTKGYLKTEQQFSGSLFIQGA</sequence>
<comment type="caution">
    <text evidence="2">The sequence shown here is derived from an EMBL/GenBank/DDBJ whole genome shotgun (WGS) entry which is preliminary data.</text>
</comment>
<dbReference type="HOGENOM" id="CLU_2989468_0_0_4"/>
<feature type="region of interest" description="Disordered" evidence="1">
    <location>
        <begin position="1"/>
        <end position="29"/>
    </location>
</feature>
<accession>C0DWV2</accession>
<name>C0DWV2_EIKCO</name>
<feature type="compositionally biased region" description="Basic and acidic residues" evidence="1">
    <location>
        <begin position="1"/>
        <end position="15"/>
    </location>
</feature>
<proteinExistence type="predicted"/>
<dbReference type="EMBL" id="ACEA01000040">
    <property type="protein sequence ID" value="EEG23405.1"/>
    <property type="molecule type" value="Genomic_DNA"/>
</dbReference>
<evidence type="ECO:0000313" key="2">
    <source>
        <dbReference type="EMBL" id="EEG23405.1"/>
    </source>
</evidence>
<reference evidence="2 3" key="1">
    <citation type="submission" date="2009-01" db="EMBL/GenBank/DDBJ databases">
        <authorList>
            <person name="Fulton L."/>
            <person name="Clifton S."/>
            <person name="Chinwalla A.T."/>
            <person name="Mitreva M."/>
            <person name="Sodergren E."/>
            <person name="Weinstock G."/>
            <person name="Clifton S."/>
            <person name="Dooling D.J."/>
            <person name="Fulton B."/>
            <person name="Minx P."/>
            <person name="Pepin K.H."/>
            <person name="Johnson M."/>
            <person name="Bhonagiri V."/>
            <person name="Nash W.E."/>
            <person name="Mardis E.R."/>
            <person name="Wilson R.K."/>
        </authorList>
    </citation>
    <scope>NUCLEOTIDE SEQUENCE [LARGE SCALE GENOMIC DNA]</scope>
    <source>
        <strain evidence="2 3">ATCC 23834</strain>
    </source>
</reference>
<dbReference type="AlphaFoldDB" id="C0DWV2"/>
<protein>
    <submittedName>
        <fullName evidence="2">Uncharacterized protein</fullName>
    </submittedName>
</protein>
<organism evidence="2 3">
    <name type="scientific">Eikenella corrodens ATCC 23834</name>
    <dbReference type="NCBI Taxonomy" id="546274"/>
    <lineage>
        <taxon>Bacteria</taxon>
        <taxon>Pseudomonadati</taxon>
        <taxon>Pseudomonadota</taxon>
        <taxon>Betaproteobacteria</taxon>
        <taxon>Neisseriales</taxon>
        <taxon>Neisseriaceae</taxon>
        <taxon>Eikenella</taxon>
    </lineage>
</organism>
<dbReference type="Proteomes" id="UP000005837">
    <property type="component" value="Unassembled WGS sequence"/>
</dbReference>
<gene>
    <name evidence="2" type="ORF">EIKCOROL_01855</name>
</gene>
<evidence type="ECO:0000256" key="1">
    <source>
        <dbReference type="SAM" id="MobiDB-lite"/>
    </source>
</evidence>
<evidence type="ECO:0000313" key="3">
    <source>
        <dbReference type="Proteomes" id="UP000005837"/>
    </source>
</evidence>